<accession>A0A8J6B7F3</accession>
<protein>
    <submittedName>
        <fullName evidence="1">Uncharacterized protein</fullName>
    </submittedName>
</protein>
<sequence>MFWVGCADLANRLRVKTLPMPKLITRTTPYEFEMDKPFNEASVAFYSKIDLVKSPFITNLRHRDVNAAKKSISSQSSFDLTGSLPGFALRFLPESMRALPEGIIARGREEVTVTPDELSFHTHSEETGSFADIHDRGTLRPHPTDPNKSILSGSFQVSSDAPMIAGKVATMLETKYGEIVNAYGRVIAQAKVKGSGSVVHDVQEALDKKMKQTTQPVVVETVPEPLGPTPPTEATQAEIVETPSRPEPAPMFVTIGGQTISLNGSPEDIFWRGFRFGLEVRARRIEAKNKAIADRRAQCQNGVFPFQPMSLALSSFTFF</sequence>
<gene>
    <name evidence="1" type="ORF">J8273_1112</name>
</gene>
<organism evidence="1 2">
    <name type="scientific">Carpediemonas membranifera</name>
    <dbReference type="NCBI Taxonomy" id="201153"/>
    <lineage>
        <taxon>Eukaryota</taxon>
        <taxon>Metamonada</taxon>
        <taxon>Carpediemonas-like organisms</taxon>
        <taxon>Carpediemonas</taxon>
    </lineage>
</organism>
<dbReference type="Proteomes" id="UP000717585">
    <property type="component" value="Unassembled WGS sequence"/>
</dbReference>
<keyword evidence="2" id="KW-1185">Reference proteome</keyword>
<dbReference type="EMBL" id="JAHDYR010000003">
    <property type="protein sequence ID" value="KAG9397203.1"/>
    <property type="molecule type" value="Genomic_DNA"/>
</dbReference>
<proteinExistence type="predicted"/>
<name>A0A8J6B7F3_9EUKA</name>
<evidence type="ECO:0000313" key="2">
    <source>
        <dbReference type="Proteomes" id="UP000717585"/>
    </source>
</evidence>
<dbReference type="AlphaFoldDB" id="A0A8J6B7F3"/>
<comment type="caution">
    <text evidence="1">The sequence shown here is derived from an EMBL/GenBank/DDBJ whole genome shotgun (WGS) entry which is preliminary data.</text>
</comment>
<reference evidence="1" key="1">
    <citation type="submission" date="2021-05" db="EMBL/GenBank/DDBJ databases">
        <title>A free-living protist that lacks canonical eukaryotic 1 DNA replication and segregation systems.</title>
        <authorList>
            <person name="Salas-Leiva D.E."/>
            <person name="Tromer E.C."/>
            <person name="Curtis B.A."/>
            <person name="Jerlstrom-Hultqvist J."/>
            <person name="Kolisko M."/>
            <person name="Yi Z."/>
            <person name="Salas-Leiva J.S."/>
            <person name="Gallot-Lavallee L."/>
            <person name="Kops G.J.P.L."/>
            <person name="Archibald J.M."/>
            <person name="Simpson A.G.B."/>
            <person name="Roger A.J."/>
        </authorList>
    </citation>
    <scope>NUCLEOTIDE SEQUENCE</scope>
    <source>
        <strain evidence="1">BICM</strain>
    </source>
</reference>
<evidence type="ECO:0000313" key="1">
    <source>
        <dbReference type="EMBL" id="KAG9397203.1"/>
    </source>
</evidence>